<accession>A0ABW3U916</accession>
<protein>
    <submittedName>
        <fullName evidence="2">Sugar phosphate isomerase/epimerase family protein</fullName>
    </submittedName>
</protein>
<feature type="domain" description="Xylose isomerase-like TIM barrel" evidence="1">
    <location>
        <begin position="39"/>
        <end position="331"/>
    </location>
</feature>
<dbReference type="PANTHER" id="PTHR12110">
    <property type="entry name" value="HYDROXYPYRUVATE ISOMERASE"/>
    <property type="match status" value="1"/>
</dbReference>
<organism evidence="2 3">
    <name type="scientific">Microbulbifer celer</name>
    <dbReference type="NCBI Taxonomy" id="435905"/>
    <lineage>
        <taxon>Bacteria</taxon>
        <taxon>Pseudomonadati</taxon>
        <taxon>Pseudomonadota</taxon>
        <taxon>Gammaproteobacteria</taxon>
        <taxon>Cellvibrionales</taxon>
        <taxon>Microbulbiferaceae</taxon>
        <taxon>Microbulbifer</taxon>
    </lineage>
</organism>
<evidence type="ECO:0000313" key="2">
    <source>
        <dbReference type="EMBL" id="MFD1217288.1"/>
    </source>
</evidence>
<dbReference type="RefSeq" id="WP_230435919.1">
    <property type="nucleotide sequence ID" value="NZ_CP087715.1"/>
</dbReference>
<dbReference type="InterPro" id="IPR050312">
    <property type="entry name" value="IolE/XylAMocC-like"/>
</dbReference>
<dbReference type="SUPFAM" id="SSF51658">
    <property type="entry name" value="Xylose isomerase-like"/>
    <property type="match status" value="1"/>
</dbReference>
<gene>
    <name evidence="2" type="ORF">ACFQ2X_11815</name>
</gene>
<evidence type="ECO:0000259" key="1">
    <source>
        <dbReference type="Pfam" id="PF01261"/>
    </source>
</evidence>
<keyword evidence="2" id="KW-0413">Isomerase</keyword>
<reference evidence="3" key="1">
    <citation type="journal article" date="2019" name="Int. J. Syst. Evol. Microbiol.">
        <title>The Global Catalogue of Microorganisms (GCM) 10K type strain sequencing project: providing services to taxonomists for standard genome sequencing and annotation.</title>
        <authorList>
            <consortium name="The Broad Institute Genomics Platform"/>
            <consortium name="The Broad Institute Genome Sequencing Center for Infectious Disease"/>
            <person name="Wu L."/>
            <person name="Ma J."/>
        </authorList>
    </citation>
    <scope>NUCLEOTIDE SEQUENCE [LARGE SCALE GENOMIC DNA]</scope>
    <source>
        <strain evidence="3">CCUG 54356</strain>
    </source>
</reference>
<comment type="caution">
    <text evidence="2">The sequence shown here is derived from an EMBL/GenBank/DDBJ whole genome shotgun (WGS) entry which is preliminary data.</text>
</comment>
<name>A0ABW3U916_9GAMM</name>
<dbReference type="EMBL" id="JBHTLR010000013">
    <property type="protein sequence ID" value="MFD1217288.1"/>
    <property type="molecule type" value="Genomic_DNA"/>
</dbReference>
<dbReference type="GO" id="GO:0016853">
    <property type="term" value="F:isomerase activity"/>
    <property type="evidence" value="ECO:0007669"/>
    <property type="project" value="UniProtKB-KW"/>
</dbReference>
<dbReference type="Gene3D" id="3.20.20.150">
    <property type="entry name" value="Divalent-metal-dependent TIM barrel enzymes"/>
    <property type="match status" value="1"/>
</dbReference>
<dbReference type="InterPro" id="IPR013022">
    <property type="entry name" value="Xyl_isomerase-like_TIM-brl"/>
</dbReference>
<dbReference type="Pfam" id="PF01261">
    <property type="entry name" value="AP_endonuc_2"/>
    <property type="match status" value="1"/>
</dbReference>
<sequence>MNEAHIGATDSNGIKGPALFLAQFMGEQPPFNNLSDICRWAADLGYRGVQVPSNDPRCMDLKLAAESQAYCDDVRGICAEAGVEITELSTHLQGQLVAVHPAYDELFDNFAPAALAGNPKARTEWAIDQLKLAAKASQRLGLKAHATFSGALLWHLAYPWPQRPAGLVDQGFAELARRWRPILDAFDEADVDLCYEIHPGEDLHDGASFERFLAAVDNHPRANILFDPSHFVLQQLDYLDFIDRYHDRIRMFHVKDAEFNPNGRSGVYGGYEDWVNRPGRFRSLGDGQVDFKAIFSKLTQYDFKGWAVLEWECCLKDAAQGAAEGAAFIKERMINKAARSFDDFAGGNTSEARNRRILGLAE</sequence>
<evidence type="ECO:0000313" key="3">
    <source>
        <dbReference type="Proteomes" id="UP001597264"/>
    </source>
</evidence>
<dbReference type="Proteomes" id="UP001597264">
    <property type="component" value="Unassembled WGS sequence"/>
</dbReference>
<dbReference type="InterPro" id="IPR036237">
    <property type="entry name" value="Xyl_isomerase-like_sf"/>
</dbReference>
<keyword evidence="3" id="KW-1185">Reference proteome</keyword>
<dbReference type="PANTHER" id="PTHR12110:SF21">
    <property type="entry name" value="XYLOSE ISOMERASE-LIKE TIM BARREL DOMAIN-CONTAINING PROTEIN"/>
    <property type="match status" value="1"/>
</dbReference>
<proteinExistence type="predicted"/>